<organism evidence="5 6">
    <name type="scientific">Pollutimonas nitritireducens</name>
    <dbReference type="NCBI Taxonomy" id="2045209"/>
    <lineage>
        <taxon>Bacteria</taxon>
        <taxon>Pseudomonadati</taxon>
        <taxon>Pseudomonadota</taxon>
        <taxon>Betaproteobacteria</taxon>
        <taxon>Burkholderiales</taxon>
        <taxon>Alcaligenaceae</taxon>
        <taxon>Pollutimonas</taxon>
    </lineage>
</organism>
<comment type="cofactor">
    <cofactor evidence="1">
        <name>FAD</name>
        <dbReference type="ChEBI" id="CHEBI:57692"/>
    </cofactor>
</comment>
<gene>
    <name evidence="5" type="ORF">CR155_16535</name>
</gene>
<dbReference type="NCBIfam" id="NF006002">
    <property type="entry name" value="PRK08132.1"/>
    <property type="match status" value="1"/>
</dbReference>
<dbReference type="SUPFAM" id="SSF51905">
    <property type="entry name" value="FAD/NAD(P)-binding domain"/>
    <property type="match status" value="1"/>
</dbReference>
<keyword evidence="2" id="KW-0285">Flavoprotein</keyword>
<evidence type="ECO:0000313" key="5">
    <source>
        <dbReference type="EMBL" id="PLC52783.1"/>
    </source>
</evidence>
<dbReference type="Gene3D" id="3.50.50.60">
    <property type="entry name" value="FAD/NAD(P)-binding domain"/>
    <property type="match status" value="1"/>
</dbReference>
<sequence>MGDIDYQALAFDYKARPAHAPDPHRIVVVGAGPVGLSMALDIAAHGHKVVVIDDDNRLSTGSRAICFAKRTLDIWDRLGVGERMVQKGISWNVGRVYFKDKEVWSFDLLPEPGHRRPAFINLQQYYCEGYLYEQADNDPNIELRWKHKASAVQNHDDHVELTVDTPDGSYILAADWLIACDGARSPIRKMIGEESRGRIFRDRFLIADIKTQAEYPHERWFWFDPPFHPNQSVLLHSQPDNVWRVDFQLGWDADPAEEIKPEKVIPRIRALLGPDTQFELEWVSVYTFACERMDRFRHGRLLFAGDAAHRVSPFGARGANSGVQDADNLAWKLDLVLRGASPPSLLDTYASEREQAADENILCSSRSTDFITPKSEMSLLFRNTTLRLANHYEFARRLVNSGRLSLPCSYIGSSLTTADGDEFPTAQPLGAAVPGAAAPDGPVSFNGRPGWWLDQLHKGFTLAVFCTTAVPNPATLLELACLQDFPIAVNIVLVLHRDLADSAPAGMTAVVDRDALLERRYDVQDGACYLLRPDQHIAARWRQVNTPQILDALRRATGTLEAVTL</sequence>
<evidence type="ECO:0000256" key="3">
    <source>
        <dbReference type="ARBA" id="ARBA00022827"/>
    </source>
</evidence>
<dbReference type="Proteomes" id="UP000234328">
    <property type="component" value="Unassembled WGS sequence"/>
</dbReference>
<evidence type="ECO:0000256" key="2">
    <source>
        <dbReference type="ARBA" id="ARBA00022630"/>
    </source>
</evidence>
<feature type="domain" description="FAD-binding" evidence="4">
    <location>
        <begin position="26"/>
        <end position="359"/>
    </location>
</feature>
<dbReference type="OrthoDB" id="3443359at2"/>
<dbReference type="GO" id="GO:0016709">
    <property type="term" value="F:oxidoreductase activity, acting on paired donors, with incorporation or reduction of molecular oxygen, NAD(P)H as one donor, and incorporation of one atom of oxygen"/>
    <property type="evidence" value="ECO:0007669"/>
    <property type="project" value="UniProtKB-ARBA"/>
</dbReference>
<dbReference type="InterPro" id="IPR036188">
    <property type="entry name" value="FAD/NAD-bd_sf"/>
</dbReference>
<dbReference type="Gene3D" id="3.40.30.120">
    <property type="match status" value="1"/>
</dbReference>
<evidence type="ECO:0000259" key="4">
    <source>
        <dbReference type="Pfam" id="PF01494"/>
    </source>
</evidence>
<dbReference type="PRINTS" id="PR00420">
    <property type="entry name" value="RNGMNOXGNASE"/>
</dbReference>
<dbReference type="RefSeq" id="WP_102071230.1">
    <property type="nucleotide sequence ID" value="NZ_PDNV01000011.1"/>
</dbReference>
<dbReference type="InterPro" id="IPR002938">
    <property type="entry name" value="FAD-bd"/>
</dbReference>
<protein>
    <submittedName>
        <fullName evidence="5">FAD-dependent oxidoreductase</fullName>
    </submittedName>
</protein>
<dbReference type="PANTHER" id="PTHR43004:SF19">
    <property type="entry name" value="BINDING MONOOXYGENASE, PUTATIVE (JCVI)-RELATED"/>
    <property type="match status" value="1"/>
</dbReference>
<dbReference type="EMBL" id="PDNV01000011">
    <property type="protein sequence ID" value="PLC52783.1"/>
    <property type="molecule type" value="Genomic_DNA"/>
</dbReference>
<evidence type="ECO:0000256" key="1">
    <source>
        <dbReference type="ARBA" id="ARBA00001974"/>
    </source>
</evidence>
<evidence type="ECO:0000313" key="6">
    <source>
        <dbReference type="Proteomes" id="UP000234328"/>
    </source>
</evidence>
<keyword evidence="3" id="KW-0274">FAD</keyword>
<comment type="caution">
    <text evidence="5">The sequence shown here is derived from an EMBL/GenBank/DDBJ whole genome shotgun (WGS) entry which is preliminary data.</text>
</comment>
<name>A0A2N4UCQ7_9BURK</name>
<dbReference type="GO" id="GO:0071949">
    <property type="term" value="F:FAD binding"/>
    <property type="evidence" value="ECO:0007669"/>
    <property type="project" value="InterPro"/>
</dbReference>
<dbReference type="InterPro" id="IPR050641">
    <property type="entry name" value="RIFMO-like"/>
</dbReference>
<dbReference type="PANTHER" id="PTHR43004">
    <property type="entry name" value="TRK SYSTEM POTASSIUM UPTAKE PROTEIN"/>
    <property type="match status" value="1"/>
</dbReference>
<reference evidence="5 6" key="1">
    <citation type="submission" date="2017-10" db="EMBL/GenBank/DDBJ databases">
        <title>Two draft genome sequences of Pusillimonas sp. strains isolated from a nitrate- and radionuclide-contaminated groundwater in Russia.</title>
        <authorList>
            <person name="Grouzdev D.S."/>
            <person name="Tourova T.P."/>
            <person name="Goeva M.A."/>
            <person name="Babich T.L."/>
            <person name="Sokolova D.S."/>
            <person name="Abdullin R."/>
            <person name="Poltaraus A.B."/>
            <person name="Toshchakov S.V."/>
            <person name="Nazina T.N."/>
        </authorList>
    </citation>
    <scope>NUCLEOTIDE SEQUENCE [LARGE SCALE GENOMIC DNA]</scope>
    <source>
        <strain evidence="5 6">JR1/69-2-13</strain>
    </source>
</reference>
<dbReference type="Pfam" id="PF01494">
    <property type="entry name" value="FAD_binding_3"/>
    <property type="match status" value="1"/>
</dbReference>
<dbReference type="AlphaFoldDB" id="A0A2N4UCQ7"/>
<dbReference type="Gene3D" id="3.30.70.2450">
    <property type="match status" value="1"/>
</dbReference>
<keyword evidence="6" id="KW-1185">Reference proteome</keyword>
<accession>A0A2N4UCQ7</accession>
<proteinExistence type="predicted"/>